<keyword evidence="3" id="KW-1185">Reference proteome</keyword>
<feature type="chain" id="PRO_5045150147" evidence="1">
    <location>
        <begin position="23"/>
        <end position="155"/>
    </location>
</feature>
<evidence type="ECO:0000313" key="2">
    <source>
        <dbReference type="EMBL" id="UTT42124.1"/>
    </source>
</evidence>
<evidence type="ECO:0000256" key="1">
    <source>
        <dbReference type="SAM" id="SignalP"/>
    </source>
</evidence>
<reference evidence="2" key="1">
    <citation type="submission" date="2022-07" db="EMBL/GenBank/DDBJ databases">
        <title>Complete genome of CX2.</title>
        <authorList>
            <person name="Cao G."/>
        </authorList>
    </citation>
    <scope>NUCLEOTIDE SEQUENCE</scope>
    <source>
        <strain evidence="2">CX2</strain>
    </source>
</reference>
<dbReference type="RefSeq" id="WP_255176753.1">
    <property type="nucleotide sequence ID" value="NZ_CP101462.1"/>
</dbReference>
<keyword evidence="1" id="KW-0732">Signal</keyword>
<organism evidence="2 3">
    <name type="scientific">Exiguobacterium aurantiacum</name>
    <dbReference type="NCBI Taxonomy" id="33987"/>
    <lineage>
        <taxon>Bacteria</taxon>
        <taxon>Bacillati</taxon>
        <taxon>Bacillota</taxon>
        <taxon>Bacilli</taxon>
        <taxon>Bacillales</taxon>
        <taxon>Bacillales Family XII. Incertae Sedis</taxon>
        <taxon>Exiguobacterium</taxon>
    </lineage>
</organism>
<feature type="signal peptide" evidence="1">
    <location>
        <begin position="1"/>
        <end position="22"/>
    </location>
</feature>
<accession>A0ABY5FL47</accession>
<dbReference type="Proteomes" id="UP001060325">
    <property type="component" value="Chromosome"/>
</dbReference>
<proteinExistence type="predicted"/>
<dbReference type="PROSITE" id="PS51257">
    <property type="entry name" value="PROKAR_LIPOPROTEIN"/>
    <property type="match status" value="1"/>
</dbReference>
<dbReference type="EMBL" id="CP101462">
    <property type="protein sequence ID" value="UTT42124.1"/>
    <property type="molecule type" value="Genomic_DNA"/>
</dbReference>
<gene>
    <name evidence="2" type="ORF">NMQ00_11225</name>
</gene>
<sequence>MKKLLLSVSLFAGTMMTLSACAGTETVETIDTRPVIHFDAASIISSARDHHIKMLTLSSIPRDDVNVPGAVEELQGMQADNDTYLAELEGLQHEYSAADEYKDLVVEYLEAENAYIDQTIENVHAGSISLPSRFSMDTLYSRTNAKVSEFRYEPK</sequence>
<protein>
    <submittedName>
        <fullName evidence="2">Uncharacterized protein</fullName>
    </submittedName>
</protein>
<name>A0ABY5FL47_9BACL</name>
<evidence type="ECO:0000313" key="3">
    <source>
        <dbReference type="Proteomes" id="UP001060325"/>
    </source>
</evidence>